<evidence type="ECO:0000313" key="1">
    <source>
        <dbReference type="EMBL" id="KAJ6647647.1"/>
    </source>
</evidence>
<keyword evidence="2" id="KW-1185">Reference proteome</keyword>
<gene>
    <name evidence="1" type="ORF">Bhyg_02870</name>
</gene>
<reference evidence="1" key="1">
    <citation type="submission" date="2022-07" db="EMBL/GenBank/DDBJ databases">
        <authorList>
            <person name="Trinca V."/>
            <person name="Uliana J.V.C."/>
            <person name="Torres T.T."/>
            <person name="Ward R.J."/>
            <person name="Monesi N."/>
        </authorList>
    </citation>
    <scope>NUCLEOTIDE SEQUENCE</scope>
    <source>
        <strain evidence="1">HSMRA1968</strain>
        <tissue evidence="1">Whole embryos</tissue>
    </source>
</reference>
<dbReference type="Proteomes" id="UP001151699">
    <property type="component" value="Chromosome A"/>
</dbReference>
<proteinExistence type="predicted"/>
<dbReference type="EMBL" id="WJQU01000001">
    <property type="protein sequence ID" value="KAJ6647647.1"/>
    <property type="molecule type" value="Genomic_DNA"/>
</dbReference>
<feature type="non-terminal residue" evidence="1">
    <location>
        <position position="132"/>
    </location>
</feature>
<protein>
    <submittedName>
        <fullName evidence="1">Uncharacterized protein</fullName>
    </submittedName>
</protein>
<sequence length="132" mass="15099">VTYHHYPENLKINPDELPEIERMISLGVNKLNLKADPMSDGKTIVPLKALHNIQTKIQDKIQNRYLGADELEQVLEKMQEIPNARVRVVTSDAKALIDCVISVNIRDSSKRESQRQNEVLLCNMSTIPRRVI</sequence>
<organism evidence="1 2">
    <name type="scientific">Pseudolycoriella hygida</name>
    <dbReference type="NCBI Taxonomy" id="35572"/>
    <lineage>
        <taxon>Eukaryota</taxon>
        <taxon>Metazoa</taxon>
        <taxon>Ecdysozoa</taxon>
        <taxon>Arthropoda</taxon>
        <taxon>Hexapoda</taxon>
        <taxon>Insecta</taxon>
        <taxon>Pterygota</taxon>
        <taxon>Neoptera</taxon>
        <taxon>Endopterygota</taxon>
        <taxon>Diptera</taxon>
        <taxon>Nematocera</taxon>
        <taxon>Sciaroidea</taxon>
        <taxon>Sciaridae</taxon>
        <taxon>Pseudolycoriella</taxon>
    </lineage>
</organism>
<accession>A0A9Q0S6Y1</accession>
<dbReference type="AlphaFoldDB" id="A0A9Q0S6Y1"/>
<name>A0A9Q0S6Y1_9DIPT</name>
<comment type="caution">
    <text evidence="1">The sequence shown here is derived from an EMBL/GenBank/DDBJ whole genome shotgun (WGS) entry which is preliminary data.</text>
</comment>
<evidence type="ECO:0000313" key="2">
    <source>
        <dbReference type="Proteomes" id="UP001151699"/>
    </source>
</evidence>